<name>A0A401IGW1_APHSA</name>
<accession>A0A401IGW1</accession>
<gene>
    <name evidence="2" type="ORF">AsFPU1_1928</name>
</gene>
<evidence type="ECO:0000256" key="1">
    <source>
        <dbReference type="SAM" id="MobiDB-lite"/>
    </source>
</evidence>
<evidence type="ECO:0000313" key="3">
    <source>
        <dbReference type="Proteomes" id="UP000287247"/>
    </source>
</evidence>
<sequence>MTTSLLSRPSVEQGSNTASSSVQATLGTNYQTQMIQVKKSYQAVQQLKYLHLQAEIDVLLQQLQTIKQKANKS</sequence>
<keyword evidence="2" id="KW-0418">Kinase</keyword>
<comment type="caution">
    <text evidence="2">The sequence shown here is derived from an EMBL/GenBank/DDBJ whole genome shotgun (WGS) entry which is preliminary data.</text>
</comment>
<dbReference type="Proteomes" id="UP000287247">
    <property type="component" value="Unassembled WGS sequence"/>
</dbReference>
<dbReference type="EMBL" id="BDQK01000008">
    <property type="protein sequence ID" value="GBF80527.1"/>
    <property type="molecule type" value="Genomic_DNA"/>
</dbReference>
<dbReference type="OrthoDB" id="427201at2"/>
<dbReference type="AlphaFoldDB" id="A0A401IGW1"/>
<reference evidence="3" key="1">
    <citation type="submission" date="2017-05" db="EMBL/GenBank/DDBJ databases">
        <title>Physiological properties and genetic analysis related to exopolysaccharide production of fresh-water unicellular cyanobacterium Aphanothece sacrum, Suizenji Nori, that has been cultured as a food source in Japan.</title>
        <authorList>
            <person name="Kanesaki Y."/>
            <person name="Yoshikawa S."/>
            <person name="Ohki K."/>
        </authorList>
    </citation>
    <scope>NUCLEOTIDE SEQUENCE [LARGE SCALE GENOMIC DNA]</scope>
    <source>
        <strain evidence="3">FPU1</strain>
    </source>
</reference>
<protein>
    <submittedName>
        <fullName evidence="2">Aspartate kinase</fullName>
    </submittedName>
</protein>
<keyword evidence="2" id="KW-0808">Transferase</keyword>
<dbReference type="GO" id="GO:0016301">
    <property type="term" value="F:kinase activity"/>
    <property type="evidence" value="ECO:0007669"/>
    <property type="project" value="UniProtKB-KW"/>
</dbReference>
<organism evidence="2 3">
    <name type="scientific">Aphanothece sacrum FPU1</name>
    <dbReference type="NCBI Taxonomy" id="1920663"/>
    <lineage>
        <taxon>Bacteria</taxon>
        <taxon>Bacillati</taxon>
        <taxon>Cyanobacteriota</taxon>
        <taxon>Cyanophyceae</taxon>
        <taxon>Oscillatoriophycideae</taxon>
        <taxon>Chroococcales</taxon>
        <taxon>Aphanothecaceae</taxon>
        <taxon>Aphanothece</taxon>
    </lineage>
</organism>
<proteinExistence type="predicted"/>
<evidence type="ECO:0000313" key="2">
    <source>
        <dbReference type="EMBL" id="GBF80527.1"/>
    </source>
</evidence>
<feature type="region of interest" description="Disordered" evidence="1">
    <location>
        <begin position="1"/>
        <end position="23"/>
    </location>
</feature>
<keyword evidence="3" id="KW-1185">Reference proteome</keyword>
<dbReference type="RefSeq" id="WP_124976136.1">
    <property type="nucleotide sequence ID" value="NZ_BDQK01000008.1"/>
</dbReference>